<evidence type="ECO:0000313" key="7">
    <source>
        <dbReference type="EMBL" id="SDQ48947.1"/>
    </source>
</evidence>
<evidence type="ECO:0000313" key="8">
    <source>
        <dbReference type="Proteomes" id="UP000199481"/>
    </source>
</evidence>
<dbReference type="InterPro" id="IPR001851">
    <property type="entry name" value="ABC_transp_permease"/>
</dbReference>
<feature type="transmembrane region" description="Helical" evidence="6">
    <location>
        <begin position="40"/>
        <end position="57"/>
    </location>
</feature>
<gene>
    <name evidence="7" type="ORF">SAMN04487752_2500</name>
</gene>
<proteinExistence type="predicted"/>
<dbReference type="AlphaFoldDB" id="A0A1H1BAL1"/>
<organism evidence="7 8">
    <name type="scientific">Carnobacterium viridans</name>
    <dbReference type="NCBI Taxonomy" id="174587"/>
    <lineage>
        <taxon>Bacteria</taxon>
        <taxon>Bacillati</taxon>
        <taxon>Bacillota</taxon>
        <taxon>Bacilli</taxon>
        <taxon>Lactobacillales</taxon>
        <taxon>Carnobacteriaceae</taxon>
        <taxon>Carnobacterium</taxon>
    </lineage>
</organism>
<keyword evidence="2" id="KW-1003">Cell membrane</keyword>
<feature type="transmembrane region" description="Helical" evidence="6">
    <location>
        <begin position="12"/>
        <end position="34"/>
    </location>
</feature>
<dbReference type="EMBL" id="FNJW01000008">
    <property type="protein sequence ID" value="SDQ48947.1"/>
    <property type="molecule type" value="Genomic_DNA"/>
</dbReference>
<dbReference type="Proteomes" id="UP000199481">
    <property type="component" value="Unassembled WGS sequence"/>
</dbReference>
<feature type="transmembrane region" description="Helical" evidence="6">
    <location>
        <begin position="196"/>
        <end position="214"/>
    </location>
</feature>
<keyword evidence="5 6" id="KW-0472">Membrane</keyword>
<dbReference type="PANTHER" id="PTHR47089">
    <property type="entry name" value="ABC TRANSPORTER, PERMEASE PROTEIN"/>
    <property type="match status" value="1"/>
</dbReference>
<dbReference type="Pfam" id="PF02653">
    <property type="entry name" value="BPD_transp_2"/>
    <property type="match status" value="1"/>
</dbReference>
<comment type="subcellular location">
    <subcellularLocation>
        <location evidence="1">Cell membrane</location>
        <topology evidence="1">Multi-pass membrane protein</topology>
    </subcellularLocation>
</comment>
<keyword evidence="8" id="KW-1185">Reference proteome</keyword>
<evidence type="ECO:0000256" key="5">
    <source>
        <dbReference type="ARBA" id="ARBA00023136"/>
    </source>
</evidence>
<feature type="transmembrane region" description="Helical" evidence="6">
    <location>
        <begin position="69"/>
        <end position="92"/>
    </location>
</feature>
<evidence type="ECO:0000256" key="6">
    <source>
        <dbReference type="SAM" id="Phobius"/>
    </source>
</evidence>
<keyword evidence="3 6" id="KW-0812">Transmembrane</keyword>
<feature type="transmembrane region" description="Helical" evidence="6">
    <location>
        <begin position="244"/>
        <end position="264"/>
    </location>
</feature>
<dbReference type="PANTHER" id="PTHR47089:SF1">
    <property type="entry name" value="GUANOSINE ABC TRANSPORTER PERMEASE PROTEIN NUPP"/>
    <property type="match status" value="1"/>
</dbReference>
<keyword evidence="4 6" id="KW-1133">Transmembrane helix</keyword>
<protein>
    <submittedName>
        <fullName evidence="7">Nucleoside ABC transporter membrane protein</fullName>
    </submittedName>
</protein>
<evidence type="ECO:0000256" key="4">
    <source>
        <dbReference type="ARBA" id="ARBA00022989"/>
    </source>
</evidence>
<evidence type="ECO:0000256" key="1">
    <source>
        <dbReference type="ARBA" id="ARBA00004651"/>
    </source>
</evidence>
<feature type="transmembrane region" description="Helical" evidence="6">
    <location>
        <begin position="285"/>
        <end position="307"/>
    </location>
</feature>
<feature type="transmembrane region" description="Helical" evidence="6">
    <location>
        <begin position="112"/>
        <end position="139"/>
    </location>
</feature>
<dbReference type="GO" id="GO:0022857">
    <property type="term" value="F:transmembrane transporter activity"/>
    <property type="evidence" value="ECO:0007669"/>
    <property type="project" value="InterPro"/>
</dbReference>
<reference evidence="8" key="1">
    <citation type="submission" date="2016-10" db="EMBL/GenBank/DDBJ databases">
        <authorList>
            <person name="Varghese N."/>
            <person name="Submissions S."/>
        </authorList>
    </citation>
    <scope>NUCLEOTIDE SEQUENCE [LARGE SCALE GENOMIC DNA]</scope>
    <source>
        <strain evidence="8">MPL-11</strain>
    </source>
</reference>
<feature type="transmembrane region" description="Helical" evidence="6">
    <location>
        <begin position="327"/>
        <end position="346"/>
    </location>
</feature>
<sequence length="358" mass="37842">MFTLTNKKDTLNNLLVPVLSVVLGFVLGAIIMIIFGYNPIAGYAAMINGAFGSSFYIGETLRQATPLILTALGFSVAYNAGFFNIGVAGQALLGWLCSVWVANSFVDLPSIILLPLSILGGVLAGAVWAGIAGVLRAYFNTSEVIVTIMLNYTALYTTNYLIRNVLTESADATPRISEGASLRAGWITELTSNSTLHTGIFISLAMAVIVWFLMKKTTTGFEIRTVGLNPSASEYAGMSTKRNIIISMLISGGLAGLGGVMEGLGNFQNIFTQGAMPTIGFDGMAVALLGLSNPVGIIFSAILFGALKIGGNSMPMISGVPTEVVDIVIASIIFFVGANYLIRYFIDKRARVNKGGVK</sequence>
<accession>A0A1H1BAL1</accession>
<name>A0A1H1BAL1_9LACT</name>
<dbReference type="CDD" id="cd06580">
    <property type="entry name" value="TM_PBP1_transp_TpRbsC_like"/>
    <property type="match status" value="1"/>
</dbReference>
<dbReference type="GO" id="GO:0005886">
    <property type="term" value="C:plasma membrane"/>
    <property type="evidence" value="ECO:0007669"/>
    <property type="project" value="UniProtKB-SubCell"/>
</dbReference>
<evidence type="ECO:0000256" key="2">
    <source>
        <dbReference type="ARBA" id="ARBA00022475"/>
    </source>
</evidence>
<evidence type="ECO:0000256" key="3">
    <source>
        <dbReference type="ARBA" id="ARBA00022692"/>
    </source>
</evidence>